<dbReference type="KEGG" id="gsh:117369221"/>
<feature type="domain" description="Glycoside hydrolase family 20 catalytic" evidence="6">
    <location>
        <begin position="184"/>
        <end position="330"/>
    </location>
</feature>
<comment type="catalytic activity">
    <reaction evidence="1">
        <text>Hydrolysis of terminal non-reducing N-acetyl-D-hexosamine residues in N-acetyl-beta-D-hexosaminides.</text>
        <dbReference type="EC" id="3.2.1.52"/>
    </reaction>
</comment>
<sequence>MVVTLPSDEKLFQQQSDSNFVKVFFVIGQHDNDNKGMSFARRRKPKVLYLLVLFIVVLAIFKYAFRASFHQQMQVKELVDDGFWGKSSANNGNPETRPLPPQAIRVSKAESQNNAAGSKMVEVKDFSSIQMRLVHLDLKGAAPKISYLEELFPLLAKLGASGLLVEYEDMFPYKEELEILRSPYAYSEADIEKIQQLAEINNLEVVPLVQTFGHMEFVLKHEKFKHLREVEKYPNSLNPHAAETLPLVKAMLSQVIDKHKKSVWLHIGADEVFHLGEGQDSKTWLNSNKGNLGRMFLGHIKEVVGFVKSQYPAVQTLMWDDMLRKLEVEAIKESGLAKLTSPVIWNYTPKFTVKYIKNLISKYEQSGFKTVWFASAFKGATGVAQIWTPLNHHLKNHLCWLQVIKAMPEFPGIRFQGIALTGWQRYDHYSVLCELLPVGIPSLAISLQTLVNGGYNEAARKNILETLGFNNIDTEGDSCEGNGAFAGSEIYRKIEQIHRLLKSKVTEVLYSEGIISGWFTRYHRKHRFANPRNMERFGSKLLNIISGWFTRYHRKHRFANPRNMERFGSKLLKANEEWEKLIQDLRTDMAAVYFADTVEEWMEENINPDMDQLRELVKDYQEIVKLNARPKARSQN</sequence>
<dbReference type="RefSeq" id="XP_033819327.1">
    <property type="nucleotide sequence ID" value="XM_033963436.1"/>
</dbReference>
<evidence type="ECO:0000313" key="7">
    <source>
        <dbReference type="Proteomes" id="UP000515159"/>
    </source>
</evidence>
<keyword evidence="5" id="KW-1133">Transmembrane helix</keyword>
<dbReference type="InterPro" id="IPR015883">
    <property type="entry name" value="Glyco_hydro_20_cat"/>
</dbReference>
<dbReference type="SUPFAM" id="SSF51445">
    <property type="entry name" value="(Trans)glycosidases"/>
    <property type="match status" value="1"/>
</dbReference>
<keyword evidence="5" id="KW-0472">Membrane</keyword>
<dbReference type="GO" id="GO:0005975">
    <property type="term" value="P:carbohydrate metabolic process"/>
    <property type="evidence" value="ECO:0007669"/>
    <property type="project" value="InterPro"/>
</dbReference>
<dbReference type="GO" id="GO:0004563">
    <property type="term" value="F:beta-N-acetylhexosaminidase activity"/>
    <property type="evidence" value="ECO:0007669"/>
    <property type="project" value="UniProtKB-EC"/>
</dbReference>
<feature type="transmembrane region" description="Helical" evidence="5">
    <location>
        <begin position="47"/>
        <end position="65"/>
    </location>
</feature>
<dbReference type="PANTHER" id="PTHR21040">
    <property type="entry name" value="BCDNA.GH04120"/>
    <property type="match status" value="1"/>
</dbReference>
<dbReference type="InterPro" id="IPR038901">
    <property type="entry name" value="HEXDC-like"/>
</dbReference>
<evidence type="ECO:0000256" key="1">
    <source>
        <dbReference type="ARBA" id="ARBA00001231"/>
    </source>
</evidence>
<accession>A0A6P8SLA3</accession>
<evidence type="ECO:0000256" key="2">
    <source>
        <dbReference type="ARBA" id="ARBA00006285"/>
    </source>
</evidence>
<name>A0A6P8SLA3_GEOSA</name>
<evidence type="ECO:0000313" key="8">
    <source>
        <dbReference type="RefSeq" id="XP_033819327.1"/>
    </source>
</evidence>
<dbReference type="PANTHER" id="PTHR21040:SF5">
    <property type="entry name" value="BETA-N-ACETYLHEXOSAMINIDASE"/>
    <property type="match status" value="1"/>
</dbReference>
<comment type="similarity">
    <text evidence="2">Belongs to the glycosyl hydrolase 20 family.</text>
</comment>
<keyword evidence="4" id="KW-0378">Hydrolase</keyword>
<dbReference type="Pfam" id="PF00728">
    <property type="entry name" value="Glyco_hydro_20"/>
    <property type="match status" value="1"/>
</dbReference>
<dbReference type="AlphaFoldDB" id="A0A6P8SLA3"/>
<keyword evidence="7" id="KW-1185">Reference proteome</keyword>
<dbReference type="EC" id="3.2.1.52" evidence="3"/>
<dbReference type="Proteomes" id="UP000515159">
    <property type="component" value="Chromosome 11"/>
</dbReference>
<evidence type="ECO:0000256" key="3">
    <source>
        <dbReference type="ARBA" id="ARBA00012663"/>
    </source>
</evidence>
<dbReference type="InParanoid" id="A0A6P8SLA3"/>
<organism evidence="7 8">
    <name type="scientific">Geotrypetes seraphini</name>
    <name type="common">Gaboon caecilian</name>
    <name type="synonym">Caecilia seraphini</name>
    <dbReference type="NCBI Taxonomy" id="260995"/>
    <lineage>
        <taxon>Eukaryota</taxon>
        <taxon>Metazoa</taxon>
        <taxon>Chordata</taxon>
        <taxon>Craniata</taxon>
        <taxon>Vertebrata</taxon>
        <taxon>Euteleostomi</taxon>
        <taxon>Amphibia</taxon>
        <taxon>Gymnophiona</taxon>
        <taxon>Geotrypetes</taxon>
    </lineage>
</organism>
<dbReference type="GeneID" id="117369221"/>
<evidence type="ECO:0000256" key="5">
    <source>
        <dbReference type="SAM" id="Phobius"/>
    </source>
</evidence>
<dbReference type="OrthoDB" id="10023921at2759"/>
<evidence type="ECO:0000259" key="6">
    <source>
        <dbReference type="Pfam" id="PF00728"/>
    </source>
</evidence>
<reference evidence="8" key="1">
    <citation type="submission" date="2025-08" db="UniProtKB">
        <authorList>
            <consortium name="RefSeq"/>
        </authorList>
    </citation>
    <scope>IDENTIFICATION</scope>
</reference>
<dbReference type="CDD" id="cd06565">
    <property type="entry name" value="GH20_GcnA-like"/>
    <property type="match status" value="1"/>
</dbReference>
<keyword evidence="5" id="KW-0812">Transmembrane</keyword>
<dbReference type="Gene3D" id="3.20.20.80">
    <property type="entry name" value="Glycosidases"/>
    <property type="match status" value="1"/>
</dbReference>
<evidence type="ECO:0000256" key="4">
    <source>
        <dbReference type="ARBA" id="ARBA00022801"/>
    </source>
</evidence>
<dbReference type="InterPro" id="IPR017853">
    <property type="entry name" value="GH"/>
</dbReference>
<gene>
    <name evidence="8" type="primary">LOC117369221</name>
</gene>
<proteinExistence type="inferred from homology"/>
<protein>
    <recommendedName>
        <fullName evidence="3">beta-N-acetylhexosaminidase</fullName>
        <ecNumber evidence="3">3.2.1.52</ecNumber>
    </recommendedName>
</protein>